<dbReference type="Proteomes" id="UP000434957">
    <property type="component" value="Unassembled WGS sequence"/>
</dbReference>
<reference evidence="5 7" key="1">
    <citation type="submission" date="2018-09" db="EMBL/GenBank/DDBJ databases">
        <title>Genomic investigation of the strawberry pathogen Phytophthora fragariae indicates pathogenicity is determined by transcriptional variation in three key races.</title>
        <authorList>
            <person name="Adams T.M."/>
            <person name="Armitage A.D."/>
            <person name="Sobczyk M.K."/>
            <person name="Bates H.J."/>
            <person name="Dunwell J.M."/>
            <person name="Nellist C.F."/>
            <person name="Harrison R.J."/>
        </authorList>
    </citation>
    <scope>NUCLEOTIDE SEQUENCE [LARGE SCALE GENOMIC DNA]</scope>
    <source>
        <strain evidence="2 5">SCRP249</strain>
        <strain evidence="3 7">SCRP324</strain>
        <strain evidence="4 6">SCRP333</strain>
    </source>
</reference>
<evidence type="ECO:0000313" key="2">
    <source>
        <dbReference type="EMBL" id="KAE8967983.1"/>
    </source>
</evidence>
<evidence type="ECO:0000313" key="6">
    <source>
        <dbReference type="Proteomes" id="UP000434957"/>
    </source>
</evidence>
<accession>A0A6A3I8A6</accession>
<keyword evidence="1" id="KW-0732">Signal</keyword>
<evidence type="ECO:0000313" key="7">
    <source>
        <dbReference type="Proteomes" id="UP000435112"/>
    </source>
</evidence>
<dbReference type="Proteomes" id="UP000429607">
    <property type="component" value="Unassembled WGS sequence"/>
</dbReference>
<evidence type="ECO:0000313" key="3">
    <source>
        <dbReference type="EMBL" id="KAE8977682.1"/>
    </source>
</evidence>
<dbReference type="EMBL" id="QXFU01003175">
    <property type="protein sequence ID" value="KAE8977682.1"/>
    <property type="molecule type" value="Genomic_DNA"/>
</dbReference>
<evidence type="ECO:0008006" key="8">
    <source>
        <dbReference type="Google" id="ProtNLM"/>
    </source>
</evidence>
<evidence type="ECO:0000313" key="4">
    <source>
        <dbReference type="EMBL" id="KAE9276296.1"/>
    </source>
</evidence>
<comment type="caution">
    <text evidence="3">The sequence shown here is derived from an EMBL/GenBank/DDBJ whole genome shotgun (WGS) entry which is preliminary data.</text>
</comment>
<proteinExistence type="predicted"/>
<dbReference type="AlphaFoldDB" id="A0A6A3I8A6"/>
<dbReference type="EMBL" id="QXFT01004711">
    <property type="protein sequence ID" value="KAE9276296.1"/>
    <property type="molecule type" value="Genomic_DNA"/>
</dbReference>
<sequence>MRLLLWVLLATLLTLLSSTNTTLSKLSNPDATDVDSTFPVPAAYGGYDVKRSRRLRADDTEISVNDNSVEEERAFSVSNIFNRANEAIRTRLSAQAKKSPDFITELWYDQVKGNKNILNGANKAPATQLSAQAQKSLDSVAENAFVTAFKNGVTPEAIRARMMGKNNPLVGQYKVWYDNIITGGKKNVLNGANKAPATQVSAEMSAQIQKSLDTFAERVFVFAHNNGVTPEAIGAKMAGRNSPFVEKYKAWLGKIAAAEKVN</sequence>
<name>A0A6A3I8A6_9STRA</name>
<evidence type="ECO:0000256" key="1">
    <source>
        <dbReference type="SAM" id="SignalP"/>
    </source>
</evidence>
<feature type="signal peptide" evidence="1">
    <location>
        <begin position="1"/>
        <end position="18"/>
    </location>
</feature>
<protein>
    <recommendedName>
        <fullName evidence="8">RxLR effector protein</fullName>
    </recommendedName>
</protein>
<keyword evidence="6" id="KW-1185">Reference proteome</keyword>
<dbReference type="Proteomes" id="UP000435112">
    <property type="component" value="Unassembled WGS sequence"/>
</dbReference>
<dbReference type="OrthoDB" id="126213at2759"/>
<organism evidence="3 7">
    <name type="scientific">Phytophthora rubi</name>
    <dbReference type="NCBI Taxonomy" id="129364"/>
    <lineage>
        <taxon>Eukaryota</taxon>
        <taxon>Sar</taxon>
        <taxon>Stramenopiles</taxon>
        <taxon>Oomycota</taxon>
        <taxon>Peronosporomycetes</taxon>
        <taxon>Peronosporales</taxon>
        <taxon>Peronosporaceae</taxon>
        <taxon>Phytophthora</taxon>
    </lineage>
</organism>
<gene>
    <name evidence="2" type="ORF">PR001_g27930</name>
    <name evidence="3" type="ORF">PR002_g24937</name>
    <name evidence="4" type="ORF">PR003_g29101</name>
</gene>
<dbReference type="EMBL" id="QXFV01004753">
    <property type="protein sequence ID" value="KAE8967983.1"/>
    <property type="molecule type" value="Genomic_DNA"/>
</dbReference>
<feature type="chain" id="PRO_5036164320" description="RxLR effector protein" evidence="1">
    <location>
        <begin position="19"/>
        <end position="262"/>
    </location>
</feature>
<evidence type="ECO:0000313" key="5">
    <source>
        <dbReference type="Proteomes" id="UP000429607"/>
    </source>
</evidence>